<comment type="pathway">
    <text evidence="1">Protein modification; protein ubiquitination.</text>
</comment>
<dbReference type="Gene3D" id="3.40.50.720">
    <property type="entry name" value="NAD(P)-binding Rossmann-like Domain"/>
    <property type="match status" value="1"/>
</dbReference>
<keyword evidence="4 8" id="KW-0547">Nucleotide-binding</keyword>
<keyword evidence="3 8" id="KW-0436">Ligase</keyword>
<dbReference type="PANTHER" id="PTHR10953:SF4">
    <property type="entry name" value="UBIQUITIN-ACTIVATING ENZYME E1 C-TERMINAL DOMAIN-CONTAINING PROTEIN"/>
    <property type="match status" value="1"/>
</dbReference>
<dbReference type="InterPro" id="IPR042302">
    <property type="entry name" value="E1_FCCH_sf"/>
</dbReference>
<dbReference type="Gene3D" id="3.40.50.12550">
    <property type="entry name" value="Ubiquitin-activating enzyme E1, inactive adenylation domain, subdomain 2"/>
    <property type="match status" value="1"/>
</dbReference>
<evidence type="ECO:0008006" key="13">
    <source>
        <dbReference type="Google" id="ProtNLM"/>
    </source>
</evidence>
<dbReference type="GO" id="GO:0019948">
    <property type="term" value="F:SUMO activating enzyme activity"/>
    <property type="evidence" value="ECO:0007669"/>
    <property type="project" value="TreeGrafter"/>
</dbReference>
<dbReference type="InterPro" id="IPR019572">
    <property type="entry name" value="UBA_E1_SCCH"/>
</dbReference>
<keyword evidence="6 8" id="KW-0067">ATP-binding</keyword>
<dbReference type="EMBL" id="GIBP01000207">
    <property type="protein sequence ID" value="NDV29176.1"/>
    <property type="molecule type" value="Transcribed_RNA"/>
</dbReference>
<evidence type="ECO:0000256" key="4">
    <source>
        <dbReference type="ARBA" id="ARBA00022741"/>
    </source>
</evidence>
<dbReference type="AlphaFoldDB" id="A0A6B2KWT3"/>
<dbReference type="PROSITE" id="PS00865">
    <property type="entry name" value="UBIQUITIN_ACTIVAT_2"/>
    <property type="match status" value="1"/>
</dbReference>
<protein>
    <recommendedName>
        <fullName evidence="13">Ubiquitin-activating enzyme E1 C-terminal domain-containing protein</fullName>
    </recommendedName>
</protein>
<dbReference type="Gene3D" id="1.10.10.2660">
    <property type="entry name" value="Ubiquitin-activating enzyme E1, SCCH domain"/>
    <property type="match status" value="1"/>
</dbReference>
<dbReference type="InterPro" id="IPR033127">
    <property type="entry name" value="UBQ-activ_enz_E1_Cys_AS"/>
</dbReference>
<evidence type="ECO:0000256" key="1">
    <source>
        <dbReference type="ARBA" id="ARBA00004906"/>
    </source>
</evidence>
<dbReference type="GO" id="GO:0031510">
    <property type="term" value="C:SUMO activating enzyme complex"/>
    <property type="evidence" value="ECO:0007669"/>
    <property type="project" value="TreeGrafter"/>
</dbReference>
<evidence type="ECO:0000256" key="2">
    <source>
        <dbReference type="ARBA" id="ARBA00005673"/>
    </source>
</evidence>
<comment type="similarity">
    <text evidence="2 8">Belongs to the ubiquitin-activating E1 family.</text>
</comment>
<dbReference type="InterPro" id="IPR000594">
    <property type="entry name" value="ThiF_NAD_FAD-bd"/>
</dbReference>
<evidence type="ECO:0000256" key="7">
    <source>
        <dbReference type="PROSITE-ProRule" id="PRU10132"/>
    </source>
</evidence>
<dbReference type="GO" id="GO:0004839">
    <property type="term" value="F:ubiquitin activating enzyme activity"/>
    <property type="evidence" value="ECO:0007669"/>
    <property type="project" value="UniProtKB-EC"/>
</dbReference>
<dbReference type="GO" id="GO:0005524">
    <property type="term" value="F:ATP binding"/>
    <property type="evidence" value="ECO:0007669"/>
    <property type="project" value="UniProtKB-KW"/>
</dbReference>
<keyword evidence="5 8" id="KW-0833">Ubl conjugation pathway</keyword>
<accession>A0A6B2KWT3</accession>
<dbReference type="PANTHER" id="PTHR10953">
    <property type="entry name" value="UBIQUITIN-ACTIVATING ENZYME E1"/>
    <property type="match status" value="1"/>
</dbReference>
<evidence type="ECO:0000259" key="11">
    <source>
        <dbReference type="Pfam" id="PF10585"/>
    </source>
</evidence>
<evidence type="ECO:0000256" key="8">
    <source>
        <dbReference type="RuleBase" id="RU000519"/>
    </source>
</evidence>
<dbReference type="InterPro" id="IPR035985">
    <property type="entry name" value="Ubiquitin-activating_enz"/>
</dbReference>
<evidence type="ECO:0000256" key="9">
    <source>
        <dbReference type="SAM" id="MobiDB-lite"/>
    </source>
</evidence>
<name>A0A6B2KWT3_9EUKA</name>
<reference evidence="12" key="1">
    <citation type="journal article" date="2020" name="J. Eukaryot. Microbiol.">
        <title>De novo Sequencing, Assembly and Annotation of the Transcriptome for the Free-Living Testate Amoeba Arcella intermedia.</title>
        <authorList>
            <person name="Ribeiro G.M."/>
            <person name="Porfirio-Sousa A.L."/>
            <person name="Maurer-Alcala X.X."/>
            <person name="Katz L.A."/>
            <person name="Lahr D.J.G."/>
        </authorList>
    </citation>
    <scope>NUCLEOTIDE SEQUENCE</scope>
</reference>
<feature type="domain" description="Ubiquitin-activating enzyme SCCH" evidence="11">
    <location>
        <begin position="636"/>
        <end position="911"/>
    </location>
</feature>
<dbReference type="InterPro" id="IPR042449">
    <property type="entry name" value="Ub-E1_IAD_1"/>
</dbReference>
<evidence type="ECO:0000259" key="10">
    <source>
        <dbReference type="Pfam" id="PF00899"/>
    </source>
</evidence>
<dbReference type="NCBIfam" id="TIGR01408">
    <property type="entry name" value="Ube1"/>
    <property type="match status" value="1"/>
</dbReference>
<dbReference type="GO" id="GO:0005737">
    <property type="term" value="C:cytoplasm"/>
    <property type="evidence" value="ECO:0007669"/>
    <property type="project" value="TreeGrafter"/>
</dbReference>
<proteinExistence type="inferred from homology"/>
<dbReference type="SUPFAM" id="SSF69572">
    <property type="entry name" value="Activating enzymes of the ubiquitin-like proteins"/>
    <property type="match status" value="2"/>
</dbReference>
<dbReference type="GO" id="GO:0016925">
    <property type="term" value="P:protein sumoylation"/>
    <property type="evidence" value="ECO:0007669"/>
    <property type="project" value="TreeGrafter"/>
</dbReference>
<feature type="region of interest" description="Disordered" evidence="9">
    <location>
        <begin position="826"/>
        <end position="845"/>
    </location>
</feature>
<dbReference type="Gene3D" id="2.40.30.180">
    <property type="entry name" value="Ubiquitin-activating enzyme E1, FCCH domain"/>
    <property type="match status" value="1"/>
</dbReference>
<feature type="domain" description="THIF-type NAD/FAD binding fold" evidence="10">
    <location>
        <begin position="449"/>
        <end position="944"/>
    </location>
</feature>
<dbReference type="Pfam" id="PF10585">
    <property type="entry name" value="UBA_E1_SCCH"/>
    <property type="match status" value="1"/>
</dbReference>
<dbReference type="InterPro" id="IPR045886">
    <property type="entry name" value="ThiF/MoeB/HesA"/>
</dbReference>
<dbReference type="InterPro" id="IPR000011">
    <property type="entry name" value="UBQ/SUMO-activ_enz_E1-like"/>
</dbReference>
<dbReference type="InterPro" id="IPR018075">
    <property type="entry name" value="UBQ-activ_enz_E1"/>
</dbReference>
<dbReference type="UniPathway" id="UPA00143"/>
<dbReference type="Pfam" id="PF00899">
    <property type="entry name" value="ThiF"/>
    <property type="match status" value="2"/>
</dbReference>
<dbReference type="PRINTS" id="PR01849">
    <property type="entry name" value="UBIQUITINACT"/>
</dbReference>
<evidence type="ECO:0000313" key="12">
    <source>
        <dbReference type="EMBL" id="NDV29176.1"/>
    </source>
</evidence>
<feature type="domain" description="THIF-type NAD/FAD binding fold" evidence="10">
    <location>
        <begin position="20"/>
        <end position="422"/>
    </location>
</feature>
<sequence length="1105" mass="124239">MERSQAQFDDNKASVFMDLYSRQISTFGVETMINLSKLKVLIVGLKGVGIETAKNIILAGPQMVTLFDDEPVQPEDLGANYFFNEESIGTPRHLVCVDKLAKLNPYVEVNNATQDISSVLTNYGAVIVTTDIPLSKLKAWSDVCHSHTTPILFIVAQTHGLCCSIFADFGPAHVVTDKDGEPIRINVIEQVSPKNAEQPKQVELSFLTAAAKHEMEEGDFVRFSGVEGKGMELVNEKGPFQIKFVVQNFKDSAGKQRQRIIQNQFKVVVEGELEEFGEGSGGTATLIKQKLNLNFKALGESIGSPKTENEMFLNHPNAEKRFLSVGDQLHFAQLALWEFQEQFGQLPALHSASDADKMVEIAKAILEKHKSTDKFTVESINEDIIKKVSLYARTELSPLATFVGGIAAQEIVKKFGKYKPLYQWLYMDYFELLKDAVPEDALNPPSNRYKHQISIFGRNFQQVVGKQKWFLVGCGALGCEYLKAFSMMGLGSSGGCLYVTDMDTIELSNLNRQFLFRNEDIGKHKSVVGAAAAKAMNPDMNFQVFETPIGPQTENIFNDPFWRSLDGVCNALDNLEARKYSDSKCVFNQKPLLESGTMGTLCNSEIILPFKTSSYSETRDDSTQDKIPMCTLRNFPHLIEHCIEWARAQFNDLFVDPVKDFNIFTKNPIFFFMNMEKDENSSLQIDRLEALRPYLQYGKGFSFDDGIRIAFHHLVSQYRDRILTLTHSYPKDAKKKDPFTGIETPFWSGSKKFPQTLDWNPSNPSPDHLHYLHAFANIISFIFGKPYLTDMNEFKERVISLNLNPHTWAPNERLENTIKTEVSSEEKTAAEIEAEKRRQSQNMEDEKNKLKKLIADLKAGLDLAALRQISLNVASFEKDDDSNHHISFITSSSNLRAYNYHIPPATRHQCKVIAGKIIPAVATTTAMVTGLVVMEMYKILNNLPFSAFLSGNCNLGTSDYNLFELQKAVGAKPFFDPIEFADIIPVPDGFTIWDKVVIDAGDMTVAEFVKRFPELHHGVKCDALTSHGTNKDTLKVIYWNYSPNEQIKQMVNANLNKKLQDAYQDTYGALPPGRDYILLSGIFSTPSGDPAKIPVIVYKFNPNPN</sequence>
<feature type="active site" description="Glycyl thioester intermediate" evidence="7">
    <location>
        <position position="630"/>
    </location>
</feature>
<evidence type="ECO:0000256" key="3">
    <source>
        <dbReference type="ARBA" id="ARBA00022598"/>
    </source>
</evidence>
<dbReference type="Gene3D" id="3.50.50.80">
    <property type="entry name" value="Ubiquitin-activating enzyme E1, inactive adenylation domain, subdomain 1"/>
    <property type="match status" value="1"/>
</dbReference>
<evidence type="ECO:0000256" key="6">
    <source>
        <dbReference type="ARBA" id="ARBA00022840"/>
    </source>
</evidence>
<evidence type="ECO:0000256" key="5">
    <source>
        <dbReference type="ARBA" id="ARBA00022786"/>
    </source>
</evidence>
<dbReference type="InterPro" id="IPR042063">
    <property type="entry name" value="Ubi_acti_E1_SCCH"/>
</dbReference>
<organism evidence="12">
    <name type="scientific">Arcella intermedia</name>
    <dbReference type="NCBI Taxonomy" id="1963864"/>
    <lineage>
        <taxon>Eukaryota</taxon>
        <taxon>Amoebozoa</taxon>
        <taxon>Tubulinea</taxon>
        <taxon>Elardia</taxon>
        <taxon>Arcellinida</taxon>
        <taxon>Sphaerothecina</taxon>
        <taxon>Arcellidae</taxon>
        <taxon>Arcella</taxon>
    </lineage>
</organism>